<dbReference type="InterPro" id="IPR019734">
    <property type="entry name" value="TPR_rpt"/>
</dbReference>
<name>X1PRB0_9ZZZZ</name>
<dbReference type="SUPFAM" id="SSF48452">
    <property type="entry name" value="TPR-like"/>
    <property type="match status" value="1"/>
</dbReference>
<organism evidence="1">
    <name type="scientific">marine sediment metagenome</name>
    <dbReference type="NCBI Taxonomy" id="412755"/>
    <lineage>
        <taxon>unclassified sequences</taxon>
        <taxon>metagenomes</taxon>
        <taxon>ecological metagenomes</taxon>
    </lineage>
</organism>
<accession>X1PRB0</accession>
<dbReference type="Gene3D" id="1.25.40.10">
    <property type="entry name" value="Tetratricopeptide repeat domain"/>
    <property type="match status" value="1"/>
</dbReference>
<gene>
    <name evidence="1" type="ORF">S06H3_41413</name>
</gene>
<reference evidence="1" key="1">
    <citation type="journal article" date="2014" name="Front. Microbiol.">
        <title>High frequency of phylogenetically diverse reductive dehalogenase-homologous genes in deep subseafloor sedimentary metagenomes.</title>
        <authorList>
            <person name="Kawai M."/>
            <person name="Futagami T."/>
            <person name="Toyoda A."/>
            <person name="Takaki Y."/>
            <person name="Nishi S."/>
            <person name="Hori S."/>
            <person name="Arai W."/>
            <person name="Tsubouchi T."/>
            <person name="Morono Y."/>
            <person name="Uchiyama I."/>
            <person name="Ito T."/>
            <person name="Fujiyama A."/>
            <person name="Inagaki F."/>
            <person name="Takami H."/>
        </authorList>
    </citation>
    <scope>NUCLEOTIDE SEQUENCE</scope>
    <source>
        <strain evidence="1">Expedition CK06-06</strain>
    </source>
</reference>
<sequence>MNGEVIGIATFQFIEGQNLNFAIPSERIASLNLMEEEKTFTTEELFEQEDKDKKISDYSEAYNKALYFMDKEEYEKALPYLEIAINTDISPLKAQAYFKIGFCYVKLKSYVKAIEAFRQV</sequence>
<dbReference type="PROSITE" id="PS50293">
    <property type="entry name" value="TPR_REGION"/>
    <property type="match status" value="1"/>
</dbReference>
<dbReference type="EMBL" id="BARV01025516">
    <property type="protein sequence ID" value="GAI45011.1"/>
    <property type="molecule type" value="Genomic_DNA"/>
</dbReference>
<dbReference type="Pfam" id="PF13181">
    <property type="entry name" value="TPR_8"/>
    <property type="match status" value="1"/>
</dbReference>
<dbReference type="InterPro" id="IPR011990">
    <property type="entry name" value="TPR-like_helical_dom_sf"/>
</dbReference>
<evidence type="ECO:0000313" key="1">
    <source>
        <dbReference type="EMBL" id="GAI45011.1"/>
    </source>
</evidence>
<proteinExistence type="predicted"/>
<feature type="non-terminal residue" evidence="1">
    <location>
        <position position="120"/>
    </location>
</feature>
<comment type="caution">
    <text evidence="1">The sequence shown here is derived from an EMBL/GenBank/DDBJ whole genome shotgun (WGS) entry which is preliminary data.</text>
</comment>
<dbReference type="AlphaFoldDB" id="X1PRB0"/>
<protein>
    <submittedName>
        <fullName evidence="1">Uncharacterized protein</fullName>
    </submittedName>
</protein>